<dbReference type="Pfam" id="PF13911">
    <property type="entry name" value="AhpC-TSA_2"/>
    <property type="match status" value="1"/>
</dbReference>
<dbReference type="AlphaFoldDB" id="A0AAV6GQR3"/>
<reference evidence="1" key="1">
    <citation type="submission" date="2020-10" db="EMBL/GenBank/DDBJ databases">
        <title>Chromosome-scale genome assembly of the Allis shad, Alosa alosa.</title>
        <authorList>
            <person name="Margot Z."/>
            <person name="Christophe K."/>
            <person name="Cabau C."/>
            <person name="Louis A."/>
            <person name="Berthelot C."/>
            <person name="Parey E."/>
            <person name="Roest Crollius H."/>
            <person name="Montfort J."/>
            <person name="Robinson-Rechavi M."/>
            <person name="Bucao C."/>
            <person name="Bouchez O."/>
            <person name="Gislard M."/>
            <person name="Lluch J."/>
            <person name="Milhes M."/>
            <person name="Lampietro C."/>
            <person name="Lopez Roques C."/>
            <person name="Donnadieu C."/>
            <person name="Braasch I."/>
            <person name="Desvignes T."/>
            <person name="Postlethwait J."/>
            <person name="Bobe J."/>
            <person name="Guiguen Y."/>
        </authorList>
    </citation>
    <scope>NUCLEOTIDE SEQUENCE</scope>
    <source>
        <strain evidence="1">M-15738</strain>
        <tissue evidence="1">Blood</tissue>
    </source>
</reference>
<dbReference type="InterPro" id="IPR032801">
    <property type="entry name" value="PXL2A/B/C"/>
</dbReference>
<keyword evidence="2" id="KW-1185">Reference proteome</keyword>
<sequence>MADGGSMVKSEVLIEALQNFVKVVRTLLEDAEKATATGPLQGFATNKLRSLFGIIDAGANLYNSLSVNKRSEAEDLWKPLYQIAGVRDAVEEFLELEVEWDGFLESLDSRLQMSDKVLACTSPAERLSADTKVTDARSGEEVTLGHHVAEIEGQKSLLEARSVRVVVVSFGCVEGAKVWLEQTGCTFDMLLDPEREIYKTFGLGRSYAKATKFDCMLKYSEFVVHQRQFPDLPPQYMNDVYQLGGNFLLDEEGKVILSHPSKDPLDRPKMGDVLARIP</sequence>
<protein>
    <submittedName>
        <fullName evidence="1">Uncharacterized protein</fullName>
    </submittedName>
</protein>
<accession>A0AAV6GQR3</accession>
<dbReference type="SUPFAM" id="SSF52833">
    <property type="entry name" value="Thioredoxin-like"/>
    <property type="match status" value="1"/>
</dbReference>
<organism evidence="1 2">
    <name type="scientific">Alosa alosa</name>
    <name type="common">allis shad</name>
    <dbReference type="NCBI Taxonomy" id="278164"/>
    <lineage>
        <taxon>Eukaryota</taxon>
        <taxon>Metazoa</taxon>
        <taxon>Chordata</taxon>
        <taxon>Craniata</taxon>
        <taxon>Vertebrata</taxon>
        <taxon>Euteleostomi</taxon>
        <taxon>Actinopterygii</taxon>
        <taxon>Neopterygii</taxon>
        <taxon>Teleostei</taxon>
        <taxon>Clupei</taxon>
        <taxon>Clupeiformes</taxon>
        <taxon>Clupeoidei</taxon>
        <taxon>Clupeidae</taxon>
        <taxon>Alosa</taxon>
    </lineage>
</organism>
<dbReference type="Gene3D" id="3.40.30.10">
    <property type="entry name" value="Glutaredoxin"/>
    <property type="match status" value="1"/>
</dbReference>
<name>A0AAV6GQR3_9TELE</name>
<evidence type="ECO:0000313" key="2">
    <source>
        <dbReference type="Proteomes" id="UP000823561"/>
    </source>
</evidence>
<comment type="caution">
    <text evidence="1">The sequence shown here is derived from an EMBL/GenBank/DDBJ whole genome shotgun (WGS) entry which is preliminary data.</text>
</comment>
<dbReference type="InterPro" id="IPR036249">
    <property type="entry name" value="Thioredoxin-like_sf"/>
</dbReference>
<evidence type="ECO:0000313" key="1">
    <source>
        <dbReference type="EMBL" id="KAG5277474.1"/>
    </source>
</evidence>
<proteinExistence type="predicted"/>
<dbReference type="Proteomes" id="UP000823561">
    <property type="component" value="Chromosome 8"/>
</dbReference>
<gene>
    <name evidence="1" type="ORF">AALO_G00118030</name>
</gene>
<dbReference type="EMBL" id="JADWDJ010000008">
    <property type="protein sequence ID" value="KAG5277474.1"/>
    <property type="molecule type" value="Genomic_DNA"/>
</dbReference>